<proteinExistence type="predicted"/>
<sequence>MAEDKNKKNSEQLNDAQLSEVNGGDRLTGPGWLRRDA</sequence>
<reference evidence="2 3" key="1">
    <citation type="submission" date="2016-11" db="EMBL/GenBank/DDBJ databases">
        <authorList>
            <person name="Jaros S."/>
            <person name="Januszkiewicz K."/>
            <person name="Wedrychowicz H."/>
        </authorList>
    </citation>
    <scope>NUCLEOTIDE SEQUENCE [LARGE SCALE GENOMIC DNA]</scope>
    <source>
        <strain evidence="2 3">KHT3</strain>
    </source>
</reference>
<gene>
    <name evidence="2" type="ORF">SAMN05216463_10516</name>
</gene>
<accession>A0A1M6T5E6</accession>
<feature type="compositionally biased region" description="Polar residues" evidence="1">
    <location>
        <begin position="11"/>
        <end position="20"/>
    </location>
</feature>
<feature type="region of interest" description="Disordered" evidence="1">
    <location>
        <begin position="1"/>
        <end position="37"/>
    </location>
</feature>
<dbReference type="Proteomes" id="UP000184130">
    <property type="component" value="Unassembled WGS sequence"/>
</dbReference>
<evidence type="ECO:0000313" key="2">
    <source>
        <dbReference type="EMBL" id="SHK52160.1"/>
    </source>
</evidence>
<protein>
    <submittedName>
        <fullName evidence="2">Uncharacterized protein</fullName>
    </submittedName>
</protein>
<evidence type="ECO:0000256" key="1">
    <source>
        <dbReference type="SAM" id="MobiDB-lite"/>
    </source>
</evidence>
<feature type="compositionally biased region" description="Basic and acidic residues" evidence="1">
    <location>
        <begin position="1"/>
        <end position="10"/>
    </location>
</feature>
<dbReference type="EMBL" id="FRBD01000005">
    <property type="protein sequence ID" value="SHK52160.1"/>
    <property type="molecule type" value="Genomic_DNA"/>
</dbReference>
<organism evidence="2 3">
    <name type="scientific">Xylanibacter ruminicola</name>
    <name type="common">Prevotella ruminicola</name>
    <dbReference type="NCBI Taxonomy" id="839"/>
    <lineage>
        <taxon>Bacteria</taxon>
        <taxon>Pseudomonadati</taxon>
        <taxon>Bacteroidota</taxon>
        <taxon>Bacteroidia</taxon>
        <taxon>Bacteroidales</taxon>
        <taxon>Prevotellaceae</taxon>
        <taxon>Xylanibacter</taxon>
    </lineage>
</organism>
<evidence type="ECO:0000313" key="3">
    <source>
        <dbReference type="Proteomes" id="UP000184130"/>
    </source>
</evidence>
<dbReference type="AlphaFoldDB" id="A0A1M6T5E6"/>
<name>A0A1M6T5E6_XYLRU</name>